<feature type="domain" description="Phage protein Gp138 N-terminal" evidence="1">
    <location>
        <begin position="31"/>
        <end position="130"/>
    </location>
</feature>
<dbReference type="InterPro" id="IPR041599">
    <property type="entry name" value="Gp138_N"/>
</dbReference>
<evidence type="ECO:0000259" key="1">
    <source>
        <dbReference type="Pfam" id="PF18352"/>
    </source>
</evidence>
<dbReference type="Proteomes" id="UP000240957">
    <property type="component" value="Unassembled WGS sequence"/>
</dbReference>
<dbReference type="EMBL" id="PYIX02000053">
    <property type="protein sequence ID" value="RFC81859.1"/>
    <property type="molecule type" value="Genomic_DNA"/>
</dbReference>
<dbReference type="Gene3D" id="2.40.50.230">
    <property type="entry name" value="Gp5 N-terminal domain"/>
    <property type="match status" value="1"/>
</dbReference>
<reference evidence="5" key="3">
    <citation type="journal article" date="2019" name="Int. J. Syst. Evol. Microbiol.">
        <title>The Global Catalogue of Microorganisms (GCM) 10K type strain sequencing project: providing services to taxonomists for standard genome sequencing and annotation.</title>
        <authorList>
            <consortium name="The Broad Institute Genomics Platform"/>
            <consortium name="The Broad Institute Genome Sequencing Center for Infectious Disease"/>
            <person name="Wu L."/>
            <person name="Ma J."/>
        </authorList>
    </citation>
    <scope>NUCLEOTIDE SEQUENCE [LARGE SCALE GENOMIC DNA]</scope>
    <source>
        <strain evidence="5">KCTC 62575</strain>
    </source>
</reference>
<name>A0A371YK40_9GAMM</name>
<evidence type="ECO:0000313" key="3">
    <source>
        <dbReference type="EMBL" id="RFC81859.1"/>
    </source>
</evidence>
<proteinExistence type="predicted"/>
<protein>
    <submittedName>
        <fullName evidence="2">Gp138 family membrane-puncturing spike protein</fullName>
    </submittedName>
</protein>
<sequence>MAISLSERSPDQLKIIKDAIKAELAQFWSALPCEVETYDPNAVTVTVQPTIRIPIRTIEGELELLQMPVLQDVPVMFPCAGGFTITHPIKKGDECFVVFADRNIDLWWQSGGIQNPFDMRKHDLSDGFAFFRPQSQANKITGISTKDLEIRNDENSCKIKITPAGEIHFIGTKSIFECPVEMKETLRVDKATNLKTTLGVLGKSTFTAGASISGIEFDQHLHGGVKSGGDDSGTPK</sequence>
<keyword evidence="5" id="KW-1185">Reference proteome</keyword>
<reference evidence="2" key="4">
    <citation type="submission" date="2024-09" db="EMBL/GenBank/DDBJ databases">
        <authorList>
            <person name="Sun Q."/>
            <person name="Mori K."/>
        </authorList>
    </citation>
    <scope>NUCLEOTIDE SEQUENCE</scope>
    <source>
        <strain evidence="2">KCTC 62575</strain>
    </source>
</reference>
<dbReference type="EMBL" id="JBHRSF010000157">
    <property type="protein sequence ID" value="MFC2997674.1"/>
    <property type="molecule type" value="Genomic_DNA"/>
</dbReference>
<dbReference type="InterPro" id="IPR044033">
    <property type="entry name" value="GpV-like_apex"/>
</dbReference>
<evidence type="ECO:0000313" key="5">
    <source>
        <dbReference type="Proteomes" id="UP001595455"/>
    </source>
</evidence>
<dbReference type="InterPro" id="IPR037026">
    <property type="entry name" value="Vgr_OB-fold_dom_sf"/>
</dbReference>
<evidence type="ECO:0000313" key="2">
    <source>
        <dbReference type="EMBL" id="MFC2997674.1"/>
    </source>
</evidence>
<reference evidence="3 4" key="2">
    <citation type="submission" date="2018-08" db="EMBL/GenBank/DDBJ databases">
        <title>The draft genome of Acinetobacter sichuanensis strain WCHAc060041.</title>
        <authorList>
            <person name="Qin J."/>
            <person name="Feng Y."/>
            <person name="Zong Z."/>
        </authorList>
    </citation>
    <scope>NUCLEOTIDE SEQUENCE [LARGE SCALE GENOMIC DNA]</scope>
    <source>
        <strain evidence="3 4">WCHAc060041</strain>
    </source>
</reference>
<comment type="caution">
    <text evidence="3">The sequence shown here is derived from an EMBL/GenBank/DDBJ whole genome shotgun (WGS) entry which is preliminary data.</text>
</comment>
<dbReference type="Proteomes" id="UP001595455">
    <property type="component" value="Unassembled WGS sequence"/>
</dbReference>
<dbReference type="RefSeq" id="WP_107009913.1">
    <property type="nucleotide sequence ID" value="NZ_JBHRSF010000157.1"/>
</dbReference>
<dbReference type="AlphaFoldDB" id="A0A371YK40"/>
<dbReference type="OrthoDB" id="1903830at2"/>
<dbReference type="Pfam" id="PF18946">
    <property type="entry name" value="Apex"/>
    <property type="match status" value="1"/>
</dbReference>
<evidence type="ECO:0000313" key="4">
    <source>
        <dbReference type="Proteomes" id="UP000240957"/>
    </source>
</evidence>
<organism evidence="3 4">
    <name type="scientific">Acinetobacter sichuanensis</name>
    <dbReference type="NCBI Taxonomy" id="2136183"/>
    <lineage>
        <taxon>Bacteria</taxon>
        <taxon>Pseudomonadati</taxon>
        <taxon>Pseudomonadota</taxon>
        <taxon>Gammaproteobacteria</taxon>
        <taxon>Moraxellales</taxon>
        <taxon>Moraxellaceae</taxon>
        <taxon>Acinetobacter</taxon>
    </lineage>
</organism>
<dbReference type="Pfam" id="PF18352">
    <property type="entry name" value="Gp138_N"/>
    <property type="match status" value="1"/>
</dbReference>
<accession>A0A371YK40</accession>
<reference evidence="2" key="1">
    <citation type="journal article" date="2014" name="Int. J. Syst. Evol. Microbiol.">
        <title>Complete genome of a new Firmicutes species belonging to the dominant human colonic microbiota ('Ruminococcus bicirculans') reveals two chromosomes and a selective capacity to utilize plant glucans.</title>
        <authorList>
            <consortium name="NISC Comparative Sequencing Program"/>
            <person name="Wegmann U."/>
            <person name="Louis P."/>
            <person name="Goesmann A."/>
            <person name="Henrissat B."/>
            <person name="Duncan S.H."/>
            <person name="Flint H.J."/>
        </authorList>
    </citation>
    <scope>NUCLEOTIDE SEQUENCE</scope>
    <source>
        <strain evidence="2">KCTC 62575</strain>
    </source>
</reference>
<gene>
    <name evidence="2" type="ORF">ACFODO_20985</name>
    <name evidence="3" type="ORF">C9E89_019630</name>
</gene>